<dbReference type="InterPro" id="IPR000866">
    <property type="entry name" value="AhpC/TSA"/>
</dbReference>
<dbReference type="AlphaFoldDB" id="A0A326U6P1"/>
<dbReference type="Proteomes" id="UP000248806">
    <property type="component" value="Unassembled WGS sequence"/>
</dbReference>
<dbReference type="OrthoDB" id="157586at2"/>
<accession>A0A326U6P1</accession>
<dbReference type="RefSeq" id="WP_111322219.1">
    <property type="nucleotide sequence ID" value="NZ_BIFX01000001.1"/>
</dbReference>
<evidence type="ECO:0000259" key="1">
    <source>
        <dbReference type="Pfam" id="PF00578"/>
    </source>
</evidence>
<evidence type="ECO:0000313" key="2">
    <source>
        <dbReference type="EMBL" id="PZW30473.1"/>
    </source>
</evidence>
<dbReference type="GO" id="GO:0016209">
    <property type="term" value="F:antioxidant activity"/>
    <property type="evidence" value="ECO:0007669"/>
    <property type="project" value="InterPro"/>
</dbReference>
<comment type="caution">
    <text evidence="2">The sequence shown here is derived from an EMBL/GenBank/DDBJ whole genome shotgun (WGS) entry which is preliminary data.</text>
</comment>
<name>A0A326U6P1_THEHA</name>
<sequence length="161" mass="18102">MPQAPALEQGQIIPIFTLPGTDGMPHSPWDYKQHENLLLLILQSSRTPEEQTVLQAYAQHYAAIREERCAILSITADPVITNLHTQETLHLPFPLLSDPQGTVIERYTSWKNETHELRPCLVLADRYNALVTHTPVETVADLPPISDLLATLQYINCLCTP</sequence>
<protein>
    <submittedName>
        <fullName evidence="2">AhpC/TSA family protein</fullName>
    </submittedName>
</protein>
<keyword evidence="3" id="KW-1185">Reference proteome</keyword>
<reference evidence="2 3" key="1">
    <citation type="submission" date="2018-06" db="EMBL/GenBank/DDBJ databases">
        <title>Genomic Encyclopedia of Archaeal and Bacterial Type Strains, Phase II (KMG-II): from individual species to whole genera.</title>
        <authorList>
            <person name="Goeker M."/>
        </authorList>
    </citation>
    <scope>NUCLEOTIDE SEQUENCE [LARGE SCALE GENOMIC DNA]</scope>
    <source>
        <strain evidence="2 3">ATCC BAA-1881</strain>
    </source>
</reference>
<feature type="domain" description="Alkyl hydroperoxide reductase subunit C/ Thiol specific antioxidant" evidence="1">
    <location>
        <begin position="10"/>
        <end position="125"/>
    </location>
</feature>
<evidence type="ECO:0000313" key="3">
    <source>
        <dbReference type="Proteomes" id="UP000248806"/>
    </source>
</evidence>
<proteinExistence type="predicted"/>
<organism evidence="2 3">
    <name type="scientific">Thermosporothrix hazakensis</name>
    <dbReference type="NCBI Taxonomy" id="644383"/>
    <lineage>
        <taxon>Bacteria</taxon>
        <taxon>Bacillati</taxon>
        <taxon>Chloroflexota</taxon>
        <taxon>Ktedonobacteria</taxon>
        <taxon>Ktedonobacterales</taxon>
        <taxon>Thermosporotrichaceae</taxon>
        <taxon>Thermosporothrix</taxon>
    </lineage>
</organism>
<dbReference type="InterPro" id="IPR036249">
    <property type="entry name" value="Thioredoxin-like_sf"/>
</dbReference>
<dbReference type="GO" id="GO:0016491">
    <property type="term" value="F:oxidoreductase activity"/>
    <property type="evidence" value="ECO:0007669"/>
    <property type="project" value="InterPro"/>
</dbReference>
<dbReference type="Pfam" id="PF00578">
    <property type="entry name" value="AhpC-TSA"/>
    <property type="match status" value="1"/>
</dbReference>
<gene>
    <name evidence="2" type="ORF">EI42_02441</name>
</gene>
<dbReference type="SUPFAM" id="SSF52833">
    <property type="entry name" value="Thioredoxin-like"/>
    <property type="match status" value="1"/>
</dbReference>
<dbReference type="Gene3D" id="3.40.30.10">
    <property type="entry name" value="Glutaredoxin"/>
    <property type="match status" value="1"/>
</dbReference>
<dbReference type="EMBL" id="QKUF01000007">
    <property type="protein sequence ID" value="PZW30473.1"/>
    <property type="molecule type" value="Genomic_DNA"/>
</dbReference>